<keyword evidence="2" id="KW-1185">Reference proteome</keyword>
<protein>
    <submittedName>
        <fullName evidence="1">Uncharacterized protein</fullName>
    </submittedName>
</protein>
<dbReference type="PANTHER" id="PTHR36983:SF2">
    <property type="entry name" value="DNAJ HOMOLOG SUBFAMILY C MEMBER 13"/>
    <property type="match status" value="1"/>
</dbReference>
<dbReference type="AlphaFoldDB" id="A0ABD6EVH3"/>
<dbReference type="InterPro" id="IPR016024">
    <property type="entry name" value="ARM-type_fold"/>
</dbReference>
<evidence type="ECO:0000313" key="2">
    <source>
        <dbReference type="Proteomes" id="UP001608902"/>
    </source>
</evidence>
<dbReference type="Proteomes" id="UP001608902">
    <property type="component" value="Unassembled WGS sequence"/>
</dbReference>
<organism evidence="1 2">
    <name type="scientific">Gnathostoma spinigerum</name>
    <dbReference type="NCBI Taxonomy" id="75299"/>
    <lineage>
        <taxon>Eukaryota</taxon>
        <taxon>Metazoa</taxon>
        <taxon>Ecdysozoa</taxon>
        <taxon>Nematoda</taxon>
        <taxon>Chromadorea</taxon>
        <taxon>Rhabditida</taxon>
        <taxon>Spirurina</taxon>
        <taxon>Gnathostomatomorpha</taxon>
        <taxon>Gnathostomatoidea</taxon>
        <taxon>Gnathostomatidae</taxon>
        <taxon>Gnathostoma</taxon>
    </lineage>
</organism>
<name>A0ABD6EVH3_9BILA</name>
<accession>A0ABD6EVH3</accession>
<dbReference type="InterPro" id="IPR044978">
    <property type="entry name" value="GRV2/DNAJC13"/>
</dbReference>
<proteinExistence type="predicted"/>
<reference evidence="1 2" key="1">
    <citation type="submission" date="2024-08" db="EMBL/GenBank/DDBJ databases">
        <title>Gnathostoma spinigerum genome.</title>
        <authorList>
            <person name="Gonzalez-Bertolin B."/>
            <person name="Monzon S."/>
            <person name="Zaballos A."/>
            <person name="Jimenez P."/>
            <person name="Dekumyoy P."/>
            <person name="Varona S."/>
            <person name="Cuesta I."/>
            <person name="Sumanam S."/>
            <person name="Adisakwattana P."/>
            <person name="Gasser R.B."/>
            <person name="Hernandez-Gonzalez A."/>
            <person name="Young N.D."/>
            <person name="Perteguer M.J."/>
        </authorList>
    </citation>
    <scope>NUCLEOTIDE SEQUENCE [LARGE SCALE GENOMIC DNA]</scope>
    <source>
        <strain evidence="1">AL3</strain>
        <tissue evidence="1">Liver</tissue>
    </source>
</reference>
<evidence type="ECO:0000313" key="1">
    <source>
        <dbReference type="EMBL" id="MFH4982194.1"/>
    </source>
</evidence>
<dbReference type="PANTHER" id="PTHR36983">
    <property type="entry name" value="DNAJ HOMOLOG SUBFAMILY C MEMBER 13"/>
    <property type="match status" value="1"/>
</dbReference>
<dbReference type="EMBL" id="JBGFUD010008685">
    <property type="protein sequence ID" value="MFH4982194.1"/>
    <property type="molecule type" value="Genomic_DNA"/>
</dbReference>
<comment type="caution">
    <text evidence="1">The sequence shown here is derived from an EMBL/GenBank/DDBJ whole genome shotgun (WGS) entry which is preliminary data.</text>
</comment>
<dbReference type="SUPFAM" id="SSF48371">
    <property type="entry name" value="ARM repeat"/>
    <property type="match status" value="1"/>
</dbReference>
<dbReference type="InterPro" id="IPR011989">
    <property type="entry name" value="ARM-like"/>
</dbReference>
<sequence>MVRSYIHLEVFDVFVGVEYSEEYNKQSLLNHLARSSCEALACLAGYRDGKPENDGVQNSLRAMLTPFVCRCLKEKDNDYVLKLLNSNTENPYLIWNNATRMELLEFVGMHRTPKLDTGGLFGAEFRMAAYSEELIVGDIFVRIYNSQANFIFSEPKKVCMDFLDFLYDHSQAISHATKDKSKKNGTREAMDKQESLISWDADDMFTLSLENIQKVSMVLEALANLLIHNTGLEILLIGHFKVIFSFLKAEFGSEVLLKALKIVSLAASNRECISDISSATQLVSILVLIVKLPDTIKVILPLLISLSSSGTFVKELLECGGLLYILNIFCESHSVHEDRLASAELLTKLQNDKLTGPRWTRFIGRYLPPIFIDALRDSPKTAISMFDSSNENPELIWNDSARNNVKRTISNSLNQLYASQSVDPSTKWNSNEIGSNCAYSDLMSGEVVVAGVFLRLFIANPSWSVRHPKEFTTQLMERVIELIRCPSFELESVTSAFVGLIRNHPTVADQLPSQGYLPQFCEAVSSASVKSCRSAILILNALTENAYCTDALTKLNCVAGIMQAMKNQPASVREGIHAVKNMAKRNTSGFASQFISTGMIHYLLKLLDSGMQGRSLRYSAVLFLYVKYRAVDLVDS</sequence>
<gene>
    <name evidence="1" type="ORF">AB6A40_008903</name>
</gene>
<dbReference type="Gene3D" id="1.25.10.10">
    <property type="entry name" value="Leucine-rich Repeat Variant"/>
    <property type="match status" value="1"/>
</dbReference>